<proteinExistence type="predicted"/>
<evidence type="ECO:0000313" key="2">
    <source>
        <dbReference type="Proteomes" id="UP001253463"/>
    </source>
</evidence>
<organism evidence="1 2">
    <name type="scientific">Vibrio navarrensis</name>
    <dbReference type="NCBI Taxonomy" id="29495"/>
    <lineage>
        <taxon>Bacteria</taxon>
        <taxon>Pseudomonadati</taxon>
        <taxon>Pseudomonadota</taxon>
        <taxon>Gammaproteobacteria</taxon>
        <taxon>Vibrionales</taxon>
        <taxon>Vibrionaceae</taxon>
        <taxon>Vibrio</taxon>
    </lineage>
</organism>
<protein>
    <submittedName>
        <fullName evidence="1">Uncharacterized protein</fullName>
    </submittedName>
</protein>
<gene>
    <name evidence="1" type="ORF">RZY48_003806</name>
</gene>
<reference evidence="1" key="1">
    <citation type="submission" date="2023-10" db="EMBL/GenBank/DDBJ databases">
        <authorList>
            <consortium name="PulseNet: The National Subtyping Network for Foodborne Disease Surveillance"/>
        </authorList>
    </citation>
    <scope>NUCLEOTIDE SEQUENCE</scope>
    <source>
        <strain evidence="1">PNUSAV004886</strain>
    </source>
</reference>
<accession>A0AAI9GAZ9</accession>
<dbReference type="AlphaFoldDB" id="A0AAI9GAZ9"/>
<evidence type="ECO:0000313" key="1">
    <source>
        <dbReference type="EMBL" id="ELN6934325.1"/>
    </source>
</evidence>
<dbReference type="Proteomes" id="UP001253463">
    <property type="component" value="Unassembled WGS sequence"/>
</dbReference>
<comment type="caution">
    <text evidence="1">The sequence shown here is derived from an EMBL/GenBank/DDBJ whole genome shotgun (WGS) entry which is preliminary data.</text>
</comment>
<sequence length="75" mass="8553">MLPFPQIHGVKLKIFAKNELVLIARVKNLADKRLASFGKDLCCCFHRENSLPHLVARILTNLLQKSSRNRLASQK</sequence>
<dbReference type="EMBL" id="ABNSCA010000017">
    <property type="protein sequence ID" value="ELN6934325.1"/>
    <property type="molecule type" value="Genomic_DNA"/>
</dbReference>
<name>A0AAI9GAZ9_9VIBR</name>